<dbReference type="AlphaFoldDB" id="A0A495IDP8"/>
<reference evidence="3 4" key="1">
    <citation type="submission" date="2018-10" db="EMBL/GenBank/DDBJ databases">
        <title>Sequencing the genomes of 1000 actinobacteria strains.</title>
        <authorList>
            <person name="Klenk H.-P."/>
        </authorList>
    </citation>
    <scope>NUCLEOTIDE SEQUENCE [LARGE SCALE GENOMIC DNA]</scope>
    <source>
        <strain evidence="3 4">DSM 17894</strain>
    </source>
</reference>
<evidence type="ECO:0000256" key="2">
    <source>
        <dbReference type="SAM" id="Phobius"/>
    </source>
</evidence>
<evidence type="ECO:0000313" key="3">
    <source>
        <dbReference type="EMBL" id="RKR74123.1"/>
    </source>
</evidence>
<feature type="transmembrane region" description="Helical" evidence="2">
    <location>
        <begin position="78"/>
        <end position="103"/>
    </location>
</feature>
<proteinExistence type="predicted"/>
<dbReference type="OrthoDB" id="4794414at2"/>
<feature type="region of interest" description="Disordered" evidence="1">
    <location>
        <begin position="1"/>
        <end position="31"/>
    </location>
</feature>
<accession>A0A495IDP8</accession>
<dbReference type="Proteomes" id="UP000280008">
    <property type="component" value="Unassembled WGS sequence"/>
</dbReference>
<feature type="transmembrane region" description="Helical" evidence="2">
    <location>
        <begin position="110"/>
        <end position="131"/>
    </location>
</feature>
<feature type="compositionally biased region" description="Basic and acidic residues" evidence="1">
    <location>
        <begin position="22"/>
        <end position="31"/>
    </location>
</feature>
<dbReference type="RefSeq" id="WP_121368904.1">
    <property type="nucleotide sequence ID" value="NZ_RBKS01000001.1"/>
</dbReference>
<keyword evidence="2" id="KW-0472">Membrane</keyword>
<keyword evidence="2" id="KW-1133">Transmembrane helix</keyword>
<dbReference type="Pfam" id="PF09534">
    <property type="entry name" value="Trp_oprn_chp"/>
    <property type="match status" value="1"/>
</dbReference>
<name>A0A495IDP8_9MICO</name>
<gene>
    <name evidence="3" type="ORF">C8E83_1229</name>
</gene>
<sequence>MSSEGAPADGLPDPATAGSETPTDRDADRAATRPGRRLRLYSILIGLALSGVVFLAYSQTWFSLDVSSPQGGDSTVTVAGSAAGAALSALALAGLALFCAITIAGRVFRVILGALEVVLGGCVVLAAGLGIGDPVKASETSITNVTGVSGTASVRALVQSHSMTAWPIVAVAAGVAMAVLGVAVVVTSRRWPTGSQRRYQAIRVVDAAAPTDPVVAWDTLSTGADPTAEPGDNR</sequence>
<comment type="caution">
    <text evidence="3">The sequence shown here is derived from an EMBL/GenBank/DDBJ whole genome shotgun (WGS) entry which is preliminary data.</text>
</comment>
<dbReference type="EMBL" id="RBKS01000001">
    <property type="protein sequence ID" value="RKR74123.1"/>
    <property type="molecule type" value="Genomic_DNA"/>
</dbReference>
<keyword evidence="4" id="KW-1185">Reference proteome</keyword>
<feature type="transmembrane region" description="Helical" evidence="2">
    <location>
        <begin position="38"/>
        <end position="58"/>
    </location>
</feature>
<dbReference type="InterPro" id="IPR019051">
    <property type="entry name" value="Trp_biosyn_TM_oprn/chp"/>
</dbReference>
<feature type="transmembrane region" description="Helical" evidence="2">
    <location>
        <begin position="165"/>
        <end position="188"/>
    </location>
</feature>
<protein>
    <submittedName>
        <fullName evidence="3">Putative membrane protein (TIGR02234 family)</fullName>
    </submittedName>
</protein>
<evidence type="ECO:0000313" key="4">
    <source>
        <dbReference type="Proteomes" id="UP000280008"/>
    </source>
</evidence>
<evidence type="ECO:0000256" key="1">
    <source>
        <dbReference type="SAM" id="MobiDB-lite"/>
    </source>
</evidence>
<keyword evidence="2" id="KW-0812">Transmembrane</keyword>
<organism evidence="3 4">
    <name type="scientific">Frondihabitans australicus</name>
    <dbReference type="NCBI Taxonomy" id="386892"/>
    <lineage>
        <taxon>Bacteria</taxon>
        <taxon>Bacillati</taxon>
        <taxon>Actinomycetota</taxon>
        <taxon>Actinomycetes</taxon>
        <taxon>Micrococcales</taxon>
        <taxon>Microbacteriaceae</taxon>
        <taxon>Frondihabitans</taxon>
    </lineage>
</organism>